<proteinExistence type="predicted"/>
<accession>A0ABV5FQ64</accession>
<dbReference type="RefSeq" id="WP_290263957.1">
    <property type="nucleotide sequence ID" value="NZ_JAUFQQ010000003.1"/>
</dbReference>
<gene>
    <name evidence="1" type="ORF">ACFFUQ_16790</name>
</gene>
<protein>
    <submittedName>
        <fullName evidence="1">Uncharacterized protein</fullName>
    </submittedName>
</protein>
<name>A0ABV5FQ64_9FLAO</name>
<dbReference type="EMBL" id="JBHMEX010000054">
    <property type="protein sequence ID" value="MFB9065681.1"/>
    <property type="molecule type" value="Genomic_DNA"/>
</dbReference>
<comment type="caution">
    <text evidence="1">The sequence shown here is derived from an EMBL/GenBank/DDBJ whole genome shotgun (WGS) entry which is preliminary data.</text>
</comment>
<sequence>MSAIENEVLLRKGLAAIDSKINKLNDEKIKLFFDSIGLNKRKDIPKEYLQWETILIVVPNRQISHELKSHKYSISRITFVTNIYAKEIHIFDFNDWKKAFGNKTHLQVKNALKDSFGGVQKIQEEYIKTLPKITE</sequence>
<dbReference type="Proteomes" id="UP001589589">
    <property type="component" value="Unassembled WGS sequence"/>
</dbReference>
<evidence type="ECO:0000313" key="1">
    <source>
        <dbReference type="EMBL" id="MFB9065681.1"/>
    </source>
</evidence>
<organism evidence="1 2">
    <name type="scientific">Flavobacterium branchiarum</name>
    <dbReference type="NCBI Taxonomy" id="1114870"/>
    <lineage>
        <taxon>Bacteria</taxon>
        <taxon>Pseudomonadati</taxon>
        <taxon>Bacteroidota</taxon>
        <taxon>Flavobacteriia</taxon>
        <taxon>Flavobacteriales</taxon>
        <taxon>Flavobacteriaceae</taxon>
        <taxon>Flavobacterium</taxon>
    </lineage>
</organism>
<reference evidence="1 2" key="1">
    <citation type="submission" date="2024-09" db="EMBL/GenBank/DDBJ databases">
        <authorList>
            <person name="Sun Q."/>
            <person name="Mori K."/>
        </authorList>
    </citation>
    <scope>NUCLEOTIDE SEQUENCE [LARGE SCALE GENOMIC DNA]</scope>
    <source>
        <strain evidence="1 2">CECT 7908</strain>
    </source>
</reference>
<keyword evidence="2" id="KW-1185">Reference proteome</keyword>
<evidence type="ECO:0000313" key="2">
    <source>
        <dbReference type="Proteomes" id="UP001589589"/>
    </source>
</evidence>